<proteinExistence type="predicted"/>
<dbReference type="Gene3D" id="3.40.190.10">
    <property type="entry name" value="Periplasmic binding protein-like II"/>
    <property type="match status" value="1"/>
</dbReference>
<dbReference type="Pfam" id="PF01547">
    <property type="entry name" value="SBP_bac_1"/>
    <property type="match status" value="1"/>
</dbReference>
<dbReference type="InterPro" id="IPR050490">
    <property type="entry name" value="Bact_solute-bd_prot1"/>
</dbReference>
<protein>
    <submittedName>
        <fullName evidence="1">Carbohydrate ABC transporter substrate-binding protein</fullName>
    </submittedName>
</protein>
<dbReference type="SUPFAM" id="SSF53850">
    <property type="entry name" value="Periplasmic binding protein-like II"/>
    <property type="match status" value="1"/>
</dbReference>
<dbReference type="PROSITE" id="PS51257">
    <property type="entry name" value="PROKAR_LIPOPROTEIN"/>
    <property type="match status" value="1"/>
</dbReference>
<dbReference type="RefSeq" id="WP_154542632.1">
    <property type="nucleotide sequence ID" value="NZ_VUMY01000001.1"/>
</dbReference>
<evidence type="ECO:0000313" key="1">
    <source>
        <dbReference type="EMBL" id="MST48704.1"/>
    </source>
</evidence>
<dbReference type="AlphaFoldDB" id="A0A7K0JZX2"/>
<dbReference type="NCBIfam" id="TIGR03850">
    <property type="entry name" value="bind_CPR_0540"/>
    <property type="match status" value="1"/>
</dbReference>
<evidence type="ECO:0000313" key="2">
    <source>
        <dbReference type="Proteomes" id="UP000442535"/>
    </source>
</evidence>
<sequence length="453" mass="47819">MEFSSKIKSAAALVAAGALVMTLSGCSSTDSGKTSSEGGKTTLKFAAFEGGYGTEVWDKVVAAYEKQNPDVDVDMTISKTINEEIAPGMKAGDYPDVVYYSTGQKSGFTETLLSEGAVMKINDVFDMKVPGEDVTVKDKLLPGLLGGTATNPLGGEDTYLAPLFFAPNGLVYNKKLLADNGWEVPTTWDEMFALGDAARAKGIALFTYPVAGYFDSALPSLIANAGGADLWSDIANYKEGAWDTDGAKKALETVSKLVSSDYLLSSTVGNANKENFVKNQQAILDGTAIFMPNGNWIVNEMKDAPRTDGFEWGVIPAPAFEKGGERYAFSFVENIWIPAQAKNADAAKDFIAFLYSDEAVDIFASAGAAQPVDGAAEKAIAAASDPGVKAFFDMMNAEGVSAVAGGPLAKTVEGASFKDSVYVAIDSVASGKKSLDEWSADIKTTTDKLREAK</sequence>
<gene>
    <name evidence="1" type="ORF">FYJ63_00260</name>
</gene>
<organism evidence="1 2">
    <name type="scientific">Mobiluncus porci</name>
    <dbReference type="NCBI Taxonomy" id="2652278"/>
    <lineage>
        <taxon>Bacteria</taxon>
        <taxon>Bacillati</taxon>
        <taxon>Actinomycetota</taxon>
        <taxon>Actinomycetes</taxon>
        <taxon>Actinomycetales</taxon>
        <taxon>Actinomycetaceae</taxon>
        <taxon>Mobiluncus</taxon>
    </lineage>
</organism>
<name>A0A7K0JZX2_9ACTO</name>
<dbReference type="Proteomes" id="UP000442535">
    <property type="component" value="Unassembled WGS sequence"/>
</dbReference>
<dbReference type="PANTHER" id="PTHR43649">
    <property type="entry name" value="ARABINOSE-BINDING PROTEIN-RELATED"/>
    <property type="match status" value="1"/>
</dbReference>
<dbReference type="EMBL" id="VUMY01000001">
    <property type="protein sequence ID" value="MST48704.1"/>
    <property type="molecule type" value="Genomic_DNA"/>
</dbReference>
<accession>A0A7K0JZX2</accession>
<keyword evidence="2" id="KW-1185">Reference proteome</keyword>
<dbReference type="InterPro" id="IPR006059">
    <property type="entry name" value="SBP"/>
</dbReference>
<dbReference type="InterPro" id="IPR022387">
    <property type="entry name" value="Bind_CPR0540"/>
</dbReference>
<dbReference type="PANTHER" id="PTHR43649:SF12">
    <property type="entry name" value="DIACETYLCHITOBIOSE BINDING PROTEIN DASA"/>
    <property type="match status" value="1"/>
</dbReference>
<reference evidence="1 2" key="1">
    <citation type="submission" date="2019-08" db="EMBL/GenBank/DDBJ databases">
        <title>In-depth cultivation of the pig gut microbiome towards novel bacterial diversity and tailored functional studies.</title>
        <authorList>
            <person name="Wylensek D."/>
            <person name="Hitch T.C.A."/>
            <person name="Clavel T."/>
        </authorList>
    </citation>
    <scope>NUCLEOTIDE SEQUENCE [LARGE SCALE GENOMIC DNA]</scope>
    <source>
        <strain evidence="1 2">RF-GAM-744-WT-7</strain>
    </source>
</reference>
<comment type="caution">
    <text evidence="1">The sequence shown here is derived from an EMBL/GenBank/DDBJ whole genome shotgun (WGS) entry which is preliminary data.</text>
</comment>